<dbReference type="EMBL" id="VKKU01000001">
    <property type="protein sequence ID" value="TSB05277.1"/>
    <property type="molecule type" value="Genomic_DNA"/>
</dbReference>
<dbReference type="InterPro" id="IPR011962">
    <property type="entry name" value="dCTP_deaminase"/>
</dbReference>
<keyword evidence="3" id="KW-0812">Transmembrane</keyword>
<dbReference type="RefSeq" id="WP_143776193.1">
    <property type="nucleotide sequence ID" value="NZ_VKKU01000001.1"/>
</dbReference>
<dbReference type="Gene3D" id="2.70.40.10">
    <property type="match status" value="1"/>
</dbReference>
<dbReference type="Pfam" id="PF22769">
    <property type="entry name" value="DCD"/>
    <property type="match status" value="1"/>
</dbReference>
<evidence type="ECO:0000256" key="2">
    <source>
        <dbReference type="ARBA" id="ARBA00023080"/>
    </source>
</evidence>
<dbReference type="CDD" id="cd07557">
    <property type="entry name" value="trimeric_dUTPase"/>
    <property type="match status" value="1"/>
</dbReference>
<dbReference type="SUPFAM" id="SSF51283">
    <property type="entry name" value="dUTPase-like"/>
    <property type="match status" value="1"/>
</dbReference>
<keyword evidence="1" id="KW-0378">Hydrolase</keyword>
<keyword evidence="3" id="KW-1133">Transmembrane helix</keyword>
<feature type="transmembrane region" description="Helical" evidence="3">
    <location>
        <begin position="176"/>
        <end position="196"/>
    </location>
</feature>
<keyword evidence="3" id="KW-0472">Membrane</keyword>
<reference evidence="4 5" key="1">
    <citation type="submission" date="2019-07" db="EMBL/GenBank/DDBJ databases">
        <authorList>
            <person name="Park M."/>
        </authorList>
    </citation>
    <scope>NUCLEOTIDE SEQUENCE [LARGE SCALE GENOMIC DNA]</scope>
    <source>
        <strain evidence="4 5">KCTC32445</strain>
    </source>
</reference>
<accession>A0A553WKN4</accession>
<keyword evidence="2" id="KW-0546">Nucleotide metabolism</keyword>
<dbReference type="GO" id="GO:0016787">
    <property type="term" value="F:hydrolase activity"/>
    <property type="evidence" value="ECO:0007669"/>
    <property type="project" value="UniProtKB-KW"/>
</dbReference>
<evidence type="ECO:0000256" key="1">
    <source>
        <dbReference type="ARBA" id="ARBA00022801"/>
    </source>
</evidence>
<name>A0A553WKN4_9SPHN</name>
<protein>
    <submittedName>
        <fullName evidence="4">Uncharacterized protein</fullName>
    </submittedName>
</protein>
<dbReference type="GO" id="GO:0009117">
    <property type="term" value="P:nucleotide metabolic process"/>
    <property type="evidence" value="ECO:0007669"/>
    <property type="project" value="UniProtKB-KW"/>
</dbReference>
<evidence type="ECO:0000313" key="4">
    <source>
        <dbReference type="EMBL" id="TSB05277.1"/>
    </source>
</evidence>
<dbReference type="OrthoDB" id="6401091at2"/>
<proteinExistence type="predicted"/>
<comment type="caution">
    <text evidence="4">The sequence shown here is derived from an EMBL/GenBank/DDBJ whole genome shotgun (WGS) entry which is preliminary data.</text>
</comment>
<dbReference type="InterPro" id="IPR033704">
    <property type="entry name" value="dUTPase_trimeric"/>
</dbReference>
<gene>
    <name evidence="4" type="ORF">FOM92_07925</name>
</gene>
<organism evidence="4 5">
    <name type="scientific">Sphingorhabdus contaminans</name>
    <dbReference type="NCBI Taxonomy" id="1343899"/>
    <lineage>
        <taxon>Bacteria</taxon>
        <taxon>Pseudomonadati</taxon>
        <taxon>Pseudomonadota</taxon>
        <taxon>Alphaproteobacteria</taxon>
        <taxon>Sphingomonadales</taxon>
        <taxon>Sphingomonadaceae</taxon>
        <taxon>Sphingorhabdus</taxon>
    </lineage>
</organism>
<dbReference type="InterPro" id="IPR036157">
    <property type="entry name" value="dUTPase-like_sf"/>
</dbReference>
<evidence type="ECO:0000313" key="5">
    <source>
        <dbReference type="Proteomes" id="UP000320160"/>
    </source>
</evidence>
<sequence length="255" mass="28352">MLTGKQIDARKIIQHGDENCYRKTSYDLRAGKIIKPDGEEATSYTVPPQGLVEIISKERIILPDNISGFATVKTGLSTNGMLALNIGIIDPGYEGPISSFLLNFSKVPFRLAEGDVFLRTHYVALDDTQNVAESKRADDTAYINEKKQKIAGRFGNTFLNVDEIADGLVKGYTMKALGFVAGVAFIVTFASLLANYSMVTFMRSWVEPRTSVEQQISEKLKADLKIRDAEIDEMRTEIREMKLRNMAVANGRADK</sequence>
<dbReference type="Proteomes" id="UP000320160">
    <property type="component" value="Unassembled WGS sequence"/>
</dbReference>
<dbReference type="AlphaFoldDB" id="A0A553WKN4"/>
<keyword evidence="5" id="KW-1185">Reference proteome</keyword>
<evidence type="ECO:0000256" key="3">
    <source>
        <dbReference type="SAM" id="Phobius"/>
    </source>
</evidence>